<keyword evidence="2" id="KW-1185">Reference proteome</keyword>
<protein>
    <recommendedName>
        <fullName evidence="3">Histidine phosphatase superfamily (Branch 1)</fullName>
    </recommendedName>
</protein>
<dbReference type="Gene3D" id="3.40.50.1240">
    <property type="entry name" value="Phosphoglycerate mutase-like"/>
    <property type="match status" value="1"/>
</dbReference>
<dbReference type="Proteomes" id="UP000430692">
    <property type="component" value="Unassembled WGS sequence"/>
</dbReference>
<reference evidence="1 2" key="1">
    <citation type="submission" date="2019-12" db="EMBL/GenBank/DDBJ databases">
        <title>Whole-genome analyses of novel actinobacteria.</title>
        <authorList>
            <person name="Sahin N."/>
            <person name="Saygin H."/>
        </authorList>
    </citation>
    <scope>NUCLEOTIDE SEQUENCE [LARGE SCALE GENOMIC DNA]</scope>
    <source>
        <strain evidence="1 2">KC615</strain>
    </source>
</reference>
<dbReference type="AlphaFoldDB" id="A0A6I4VXB8"/>
<evidence type="ECO:0000313" key="2">
    <source>
        <dbReference type="Proteomes" id="UP000430692"/>
    </source>
</evidence>
<dbReference type="EMBL" id="WUUL01000012">
    <property type="protein sequence ID" value="MXQ55228.1"/>
    <property type="molecule type" value="Genomic_DNA"/>
</dbReference>
<name>A0A6I4VXB8_9BACL</name>
<gene>
    <name evidence="1" type="ORF">GSM42_16210</name>
</gene>
<evidence type="ECO:0000313" key="1">
    <source>
        <dbReference type="EMBL" id="MXQ55228.1"/>
    </source>
</evidence>
<sequence length="89" mass="10364">MNGHPRHFKAKKTKGETFFDMQRRLKSFIDQIFIQHAGQNILLVTHAIAIKVLINYFRGGNLQFLWDGPKIHWASLYTVSLKGGKTKYF</sequence>
<comment type="caution">
    <text evidence="1">The sequence shown here is derived from an EMBL/GenBank/DDBJ whole genome shotgun (WGS) entry which is preliminary data.</text>
</comment>
<accession>A0A6I4VXB8</accession>
<dbReference type="Pfam" id="PF00300">
    <property type="entry name" value="His_Phos_1"/>
    <property type="match status" value="1"/>
</dbReference>
<proteinExistence type="predicted"/>
<evidence type="ECO:0008006" key="3">
    <source>
        <dbReference type="Google" id="ProtNLM"/>
    </source>
</evidence>
<dbReference type="InterPro" id="IPR013078">
    <property type="entry name" value="His_Pase_superF_clade-1"/>
</dbReference>
<organism evidence="1 2">
    <name type="scientific">Shimazuella alba</name>
    <dbReference type="NCBI Taxonomy" id="2690964"/>
    <lineage>
        <taxon>Bacteria</taxon>
        <taxon>Bacillati</taxon>
        <taxon>Bacillota</taxon>
        <taxon>Bacilli</taxon>
        <taxon>Bacillales</taxon>
        <taxon>Thermoactinomycetaceae</taxon>
        <taxon>Shimazuella</taxon>
    </lineage>
</organism>
<dbReference type="InterPro" id="IPR029033">
    <property type="entry name" value="His_PPase_superfam"/>
</dbReference>
<dbReference type="SUPFAM" id="SSF53254">
    <property type="entry name" value="Phosphoglycerate mutase-like"/>
    <property type="match status" value="1"/>
</dbReference>